<dbReference type="AlphaFoldDB" id="A0A2B7XZL6"/>
<comment type="caution">
    <text evidence="1">The sequence shown here is derived from an EMBL/GenBank/DDBJ whole genome shotgun (WGS) entry which is preliminary data.</text>
</comment>
<dbReference type="Gene3D" id="3.30.559.30">
    <property type="entry name" value="Nonribosomal peptide synthetase, condensation domain"/>
    <property type="match status" value="1"/>
</dbReference>
<dbReference type="Proteomes" id="UP000223968">
    <property type="component" value="Unassembled WGS sequence"/>
</dbReference>
<evidence type="ECO:0000313" key="2">
    <source>
        <dbReference type="Proteomes" id="UP000223968"/>
    </source>
</evidence>
<accession>A0A2B7XZL6</accession>
<dbReference type="Gene3D" id="3.30.559.10">
    <property type="entry name" value="Chloramphenicol acetyltransferase-like domain"/>
    <property type="match status" value="2"/>
</dbReference>
<organism evidence="1 2">
    <name type="scientific">Helicocarpus griseus UAMH5409</name>
    <dbReference type="NCBI Taxonomy" id="1447875"/>
    <lineage>
        <taxon>Eukaryota</taxon>
        <taxon>Fungi</taxon>
        <taxon>Dikarya</taxon>
        <taxon>Ascomycota</taxon>
        <taxon>Pezizomycotina</taxon>
        <taxon>Eurotiomycetes</taxon>
        <taxon>Eurotiomycetidae</taxon>
        <taxon>Onygenales</taxon>
        <taxon>Ajellomycetaceae</taxon>
        <taxon>Helicocarpus</taxon>
    </lineage>
</organism>
<gene>
    <name evidence="1" type="ORF">AJ79_03196</name>
</gene>
<proteinExistence type="predicted"/>
<name>A0A2B7XZL6_9EURO</name>
<dbReference type="InterPro" id="IPR023213">
    <property type="entry name" value="CAT-like_dom_sf"/>
</dbReference>
<dbReference type="OrthoDB" id="2548233at2759"/>
<dbReference type="PANTHER" id="PTHR42034:SF1">
    <property type="entry name" value="CONDENSATION DOMAIN-CONTAINING PROTEIN"/>
    <property type="match status" value="1"/>
</dbReference>
<dbReference type="PANTHER" id="PTHR42034">
    <property type="entry name" value="CHROMOSOME 7, WHOLE GENOME SHOTGUN SEQUENCE-RELATED"/>
    <property type="match status" value="1"/>
</dbReference>
<keyword evidence="2" id="KW-1185">Reference proteome</keyword>
<dbReference type="EMBL" id="PDNB01000037">
    <property type="protein sequence ID" value="PGH14223.1"/>
    <property type="molecule type" value="Genomic_DNA"/>
</dbReference>
<evidence type="ECO:0000313" key="1">
    <source>
        <dbReference type="EMBL" id="PGH14223.1"/>
    </source>
</evidence>
<dbReference type="SUPFAM" id="SSF52777">
    <property type="entry name" value="CoA-dependent acyltransferases"/>
    <property type="match status" value="1"/>
</dbReference>
<evidence type="ECO:0008006" key="3">
    <source>
        <dbReference type="Google" id="ProtNLM"/>
    </source>
</evidence>
<protein>
    <recommendedName>
        <fullName evidence="3">Alcohol acetyltransferase</fullName>
    </recommendedName>
</protein>
<sequence>MANINPSYANFVWQETRPGRWERDIDEAEQFYTTMAKVFEGSGRHFFAITGHISLSVDVPQGWSHEELSQRVEDALRKAWTKLRQEQPTIAAWVEYNVDEGKVSNGQTGVEWYNSDPPVHKLPTLYVITPPTNGKGKVCRDVVLRSPHDIIDGIGTLHLFDRLLTHASRIIAGGDSVPQFGSESANLGPPFRVAACIPPALTAEQELRKEEIAAAKAAYRSNVDIARVPFKKGTVVPGKHQRVARMLSEAGTKELLAACKEAGVTPTHVFHAAVAVALQDLQTQTPESRSVRYISYSLVDERSKFQEPFNTPKYAAGVYHSVSGKTLAVDLTIPAANDAGLQQRNEQFQKIVTQMKDFYYEVRNDKDNLPLAPSAWAASTPPYPVPGSDTSLPSVPAPNPTPSVSISSMGLVDRIISSRYGVLELYNPWVTGEELGTGLGVFLCAFRGQLSLSVAYNDAWHDEDEVGEFLAKCEEVVFRGFGLL</sequence>
<reference evidence="1 2" key="1">
    <citation type="submission" date="2017-10" db="EMBL/GenBank/DDBJ databases">
        <title>Comparative genomics in systemic dimorphic fungi from Ajellomycetaceae.</title>
        <authorList>
            <person name="Munoz J.F."/>
            <person name="Mcewen J.G."/>
            <person name="Clay O.K."/>
            <person name="Cuomo C.A."/>
        </authorList>
    </citation>
    <scope>NUCLEOTIDE SEQUENCE [LARGE SCALE GENOMIC DNA]</scope>
    <source>
        <strain evidence="1 2">UAMH5409</strain>
    </source>
</reference>